<protein>
    <submittedName>
        <fullName evidence="2">Pseudo putative hydrolase</fullName>
    </submittedName>
</protein>
<dbReference type="SUPFAM" id="SSF56784">
    <property type="entry name" value="HAD-like"/>
    <property type="match status" value="1"/>
</dbReference>
<dbReference type="eggNOG" id="COG0637">
    <property type="taxonomic scope" value="Bacteria"/>
</dbReference>
<dbReference type="HOGENOM" id="CLU_2555914_0_0_5"/>
<dbReference type="AlphaFoldDB" id="Q6I816"/>
<evidence type="ECO:0000313" key="2">
    <source>
        <dbReference type="EMBL" id="BAB50477.1"/>
    </source>
</evidence>
<dbReference type="GO" id="GO:0016787">
    <property type="term" value="F:hydrolase activity"/>
    <property type="evidence" value="ECO:0007669"/>
    <property type="project" value="UniProtKB-KW"/>
</dbReference>
<dbReference type="Gene3D" id="3.40.50.1000">
    <property type="entry name" value="HAD superfamily/HAD-like"/>
    <property type="match status" value="1"/>
</dbReference>
<accession>Q6I816</accession>
<keyword evidence="2" id="KW-0378">Hydrolase</keyword>
<feature type="region of interest" description="Disordered" evidence="1">
    <location>
        <begin position="1"/>
        <end position="33"/>
    </location>
</feature>
<name>Q6I816_RHILO</name>
<dbReference type="EMBL" id="BA000012">
    <property type="protein sequence ID" value="BAB50477.1"/>
    <property type="molecule type" value="Genomic_DNA"/>
</dbReference>
<dbReference type="Proteomes" id="UP000000552">
    <property type="component" value="Chromosome"/>
</dbReference>
<gene>
    <name evidence="2" type="ordered locus">msr3621</name>
</gene>
<dbReference type="InterPro" id="IPR036412">
    <property type="entry name" value="HAD-like_sf"/>
</dbReference>
<dbReference type="InterPro" id="IPR023214">
    <property type="entry name" value="HAD_sf"/>
</dbReference>
<dbReference type="NCBIfam" id="TIGR01509">
    <property type="entry name" value="HAD-SF-IA-v3"/>
    <property type="match status" value="1"/>
</dbReference>
<evidence type="ECO:0000256" key="1">
    <source>
        <dbReference type="SAM" id="MobiDB-lite"/>
    </source>
</evidence>
<evidence type="ECO:0000313" key="3">
    <source>
        <dbReference type="Proteomes" id="UP000000552"/>
    </source>
</evidence>
<organism evidence="2 3">
    <name type="scientific">Mesorhizobium japonicum (strain LMG 29417 / CECT 9101 / MAFF 303099)</name>
    <name type="common">Mesorhizobium loti (strain MAFF 303099)</name>
    <dbReference type="NCBI Taxonomy" id="266835"/>
    <lineage>
        <taxon>Bacteria</taxon>
        <taxon>Pseudomonadati</taxon>
        <taxon>Pseudomonadota</taxon>
        <taxon>Alphaproteobacteria</taxon>
        <taxon>Hyphomicrobiales</taxon>
        <taxon>Phyllobacteriaceae</taxon>
        <taxon>Mesorhizobium</taxon>
    </lineage>
</organism>
<proteinExistence type="predicted"/>
<sequence length="82" mass="8650">MSIWITTPRTSRPRRWGGSMSGRPRSDPSRPEISQFAARMGADPADCIVIEDSPFGIQGAVAAGMTAIGYTGGGHTYAEHAA</sequence>
<dbReference type="Pfam" id="PF13242">
    <property type="entry name" value="Hydrolase_like"/>
    <property type="match status" value="1"/>
</dbReference>
<feature type="compositionally biased region" description="Polar residues" evidence="1">
    <location>
        <begin position="1"/>
        <end position="10"/>
    </location>
</feature>
<reference evidence="2 3" key="1">
    <citation type="journal article" date="2000" name="DNA Res.">
        <title>Complete genome structure of the nitrogen-fixing symbiotic bacterium Mesorhizobium loti.</title>
        <authorList>
            <person name="Kaneko T."/>
            <person name="Nakamura Y."/>
            <person name="Sato S."/>
            <person name="Asamizu E."/>
            <person name="Kato T."/>
            <person name="Sasamoto S."/>
            <person name="Watanabe A."/>
            <person name="Idesawa K."/>
            <person name="Ishikawa A."/>
            <person name="Kawashima K."/>
            <person name="Kimura T."/>
            <person name="Kishida Y."/>
            <person name="Kiyokawa C."/>
            <person name="Kohara M."/>
            <person name="Matsumoto M."/>
            <person name="Matsuno A."/>
            <person name="Mochizuki Y."/>
            <person name="Nakayama S."/>
            <person name="Nakazaki N."/>
            <person name="Shimpo S."/>
            <person name="Sugimoto M."/>
            <person name="Takeuchi C."/>
            <person name="Yamada M."/>
            <person name="Tabata S."/>
        </authorList>
    </citation>
    <scope>NUCLEOTIDE SEQUENCE [LARGE SCALE GENOMIC DNA]</scope>
    <source>
        <strain evidence="3">LMG 29417 / CECT 9101 / MAFF 303099</strain>
    </source>
</reference>
<dbReference type="KEGG" id="mlo:msr3621"/>
<dbReference type="InterPro" id="IPR006439">
    <property type="entry name" value="HAD-SF_hydro_IA"/>
</dbReference>